<gene>
    <name evidence="1" type="ORF">HERILL_LOCUS6175</name>
</gene>
<accession>A0A7R8UM34</accession>
<sequence>MVPKEFQPADLSSSGAKPDCRYTQQFPLKLFNIERAPKRRLPEVFPAYSRVPYNQYVVPQNFAYHYLIPAYPAALVVELLPRNESPFQKRESAFIRFSDILQNPETVQIMRRMILGEEDVSMAVIPNQQQMQNPPTALPPKPTRISAEMPSPFKVLNREARYYQFANNYGDGSFAFGFGKGNRDHNIQSFEKNLKNLNLFQKKVKWADKNGGYGEHYWDLAHV</sequence>
<keyword evidence="2" id="KW-1185">Reference proteome</keyword>
<name>A0A7R8UM34_HERIL</name>
<proteinExistence type="predicted"/>
<protein>
    <submittedName>
        <fullName evidence="1">Uncharacterized protein</fullName>
    </submittedName>
</protein>
<dbReference type="EMBL" id="LR899010">
    <property type="protein sequence ID" value="CAD7083200.1"/>
    <property type="molecule type" value="Genomic_DNA"/>
</dbReference>
<evidence type="ECO:0000313" key="1">
    <source>
        <dbReference type="EMBL" id="CAD7083200.1"/>
    </source>
</evidence>
<evidence type="ECO:0000313" key="2">
    <source>
        <dbReference type="Proteomes" id="UP000594454"/>
    </source>
</evidence>
<dbReference type="Proteomes" id="UP000594454">
    <property type="component" value="Chromosome 2"/>
</dbReference>
<organism evidence="1 2">
    <name type="scientific">Hermetia illucens</name>
    <name type="common">Black soldier fly</name>
    <dbReference type="NCBI Taxonomy" id="343691"/>
    <lineage>
        <taxon>Eukaryota</taxon>
        <taxon>Metazoa</taxon>
        <taxon>Ecdysozoa</taxon>
        <taxon>Arthropoda</taxon>
        <taxon>Hexapoda</taxon>
        <taxon>Insecta</taxon>
        <taxon>Pterygota</taxon>
        <taxon>Neoptera</taxon>
        <taxon>Endopterygota</taxon>
        <taxon>Diptera</taxon>
        <taxon>Brachycera</taxon>
        <taxon>Stratiomyomorpha</taxon>
        <taxon>Stratiomyidae</taxon>
        <taxon>Hermetiinae</taxon>
        <taxon>Hermetia</taxon>
    </lineage>
</organism>
<reference evidence="1 2" key="1">
    <citation type="submission" date="2020-11" db="EMBL/GenBank/DDBJ databases">
        <authorList>
            <person name="Wallbank WR R."/>
            <person name="Pardo Diaz C."/>
            <person name="Kozak K."/>
            <person name="Martin S."/>
            <person name="Jiggins C."/>
            <person name="Moest M."/>
            <person name="Warren A I."/>
            <person name="Generalovic N T."/>
            <person name="Byers J.R.P. K."/>
            <person name="Montejo-Kovacevich G."/>
            <person name="Yen C E."/>
        </authorList>
    </citation>
    <scope>NUCLEOTIDE SEQUENCE [LARGE SCALE GENOMIC DNA]</scope>
</reference>
<dbReference type="InParanoid" id="A0A7R8UM34"/>
<dbReference type="AlphaFoldDB" id="A0A7R8UM34"/>